<evidence type="ECO:0000313" key="6">
    <source>
        <dbReference type="EMBL" id="MBF6355841.1"/>
    </source>
</evidence>
<dbReference type="SUPFAM" id="SSF56281">
    <property type="entry name" value="Metallo-hydrolase/oxidoreductase"/>
    <property type="match status" value="1"/>
</dbReference>
<evidence type="ECO:0000256" key="4">
    <source>
        <dbReference type="ARBA" id="ARBA00022833"/>
    </source>
</evidence>
<dbReference type="InterPro" id="IPR001279">
    <property type="entry name" value="Metallo-B-lactamas"/>
</dbReference>
<dbReference type="Gene3D" id="3.60.15.10">
    <property type="entry name" value="Ribonuclease Z/Hydroxyacylglutathione hydrolase-like"/>
    <property type="match status" value="1"/>
</dbReference>
<evidence type="ECO:0000313" key="7">
    <source>
        <dbReference type="Proteomes" id="UP000707731"/>
    </source>
</evidence>
<keyword evidence="4" id="KW-0862">Zinc</keyword>
<gene>
    <name evidence="6" type="ORF">IU449_15005</name>
</gene>
<dbReference type="EMBL" id="JADLQN010000002">
    <property type="protein sequence ID" value="MBF6355841.1"/>
    <property type="molecule type" value="Genomic_DNA"/>
</dbReference>
<comment type="similarity">
    <text evidence="1">Belongs to the metallo-beta-lactamase superfamily.</text>
</comment>
<dbReference type="PANTHER" id="PTHR42978">
    <property type="entry name" value="QUORUM-QUENCHING LACTONASE YTNP-RELATED-RELATED"/>
    <property type="match status" value="1"/>
</dbReference>
<evidence type="ECO:0000256" key="3">
    <source>
        <dbReference type="ARBA" id="ARBA00022801"/>
    </source>
</evidence>
<dbReference type="InterPro" id="IPR036866">
    <property type="entry name" value="RibonucZ/Hydroxyglut_hydro"/>
</dbReference>
<accession>A0ABS0DBN9</accession>
<keyword evidence="7" id="KW-1185">Reference proteome</keyword>
<dbReference type="PANTHER" id="PTHR42978:SF3">
    <property type="entry name" value="BLR3078 PROTEIN"/>
    <property type="match status" value="1"/>
</dbReference>
<reference evidence="6 7" key="1">
    <citation type="submission" date="2020-10" db="EMBL/GenBank/DDBJ databases">
        <title>Identification of Nocardia species via Next-generation sequencing and recognition of intraspecies genetic diversity.</title>
        <authorList>
            <person name="Li P."/>
            <person name="Li P."/>
            <person name="Lu B."/>
        </authorList>
    </citation>
    <scope>NUCLEOTIDE SEQUENCE [LARGE SCALE GENOMIC DNA]</scope>
    <source>
        <strain evidence="6 7">BJ06-0143</strain>
    </source>
</reference>
<keyword evidence="3" id="KW-0378">Hydrolase</keyword>
<proteinExistence type="inferred from homology"/>
<dbReference type="SMART" id="SM00849">
    <property type="entry name" value="Lactamase_B"/>
    <property type="match status" value="1"/>
</dbReference>
<keyword evidence="2" id="KW-0479">Metal-binding</keyword>
<dbReference type="Proteomes" id="UP000707731">
    <property type="component" value="Unassembled WGS sequence"/>
</dbReference>
<protein>
    <submittedName>
        <fullName evidence="6">MBL fold metallo-hydrolase</fullName>
    </submittedName>
</protein>
<sequence>MKYYRAIVSDPVRTPSLFECCSAAVGSVRGALRPRRADQRFLRSITDAGLPTARRTVTVTALAQVPRLVPTAAVVEGRFSPRRIANSMTSFVVQHPEATFLVDPGYCIDADHRAIAQLPRLLRMAVRPPSDTIPTITALAAEPALASVHFALPTHAHWDHVCGLLDMPGLPVYLHSAEHHWISRGAVAPVGGVRDSLKDRPLIEYDLDGPPILTFTRSHDLFGDGSVVLVDLAGHTPGSIGILAHTRRGWILLAGDAAWHSLQIEEIRQKSAFPGSLADNDRDLAFKTLHRLHLARHFATVIPTHDHDAAHHLAAI</sequence>
<feature type="domain" description="Metallo-beta-lactamase" evidence="5">
    <location>
        <begin position="87"/>
        <end position="305"/>
    </location>
</feature>
<organism evidence="6 7">
    <name type="scientific">Nocardia higoensis</name>
    <dbReference type="NCBI Taxonomy" id="228599"/>
    <lineage>
        <taxon>Bacteria</taxon>
        <taxon>Bacillati</taxon>
        <taxon>Actinomycetota</taxon>
        <taxon>Actinomycetes</taxon>
        <taxon>Mycobacteriales</taxon>
        <taxon>Nocardiaceae</taxon>
        <taxon>Nocardia</taxon>
    </lineage>
</organism>
<dbReference type="InterPro" id="IPR051013">
    <property type="entry name" value="MBL_superfamily_lactonases"/>
</dbReference>
<name>A0ABS0DBN9_9NOCA</name>
<dbReference type="Pfam" id="PF00753">
    <property type="entry name" value="Lactamase_B"/>
    <property type="match status" value="1"/>
</dbReference>
<evidence type="ECO:0000259" key="5">
    <source>
        <dbReference type="SMART" id="SM00849"/>
    </source>
</evidence>
<evidence type="ECO:0000256" key="2">
    <source>
        <dbReference type="ARBA" id="ARBA00022723"/>
    </source>
</evidence>
<evidence type="ECO:0000256" key="1">
    <source>
        <dbReference type="ARBA" id="ARBA00007749"/>
    </source>
</evidence>
<comment type="caution">
    <text evidence="6">The sequence shown here is derived from an EMBL/GenBank/DDBJ whole genome shotgun (WGS) entry which is preliminary data.</text>
</comment>